<reference evidence="4" key="1">
    <citation type="submission" date="2015-07" db="EMBL/GenBank/DDBJ databases">
        <title>Draft genome sequence of the purine-degrading Gottschalkia purinilyticum DSM 1384 (formerly Clostridium purinilyticum).</title>
        <authorList>
            <person name="Poehlein A."/>
            <person name="Schiel-Bengelsdorf B."/>
            <person name="Bengelsdorf F.R."/>
            <person name="Daniel R."/>
            <person name="Duerre P."/>
        </authorList>
    </citation>
    <scope>NUCLEOTIDE SEQUENCE [LARGE SCALE GENOMIC DNA]</scope>
    <source>
        <strain evidence="4">DSM 1384</strain>
    </source>
</reference>
<feature type="transmembrane region" description="Helical" evidence="1">
    <location>
        <begin position="26"/>
        <end position="52"/>
    </location>
</feature>
<accession>A0A0L0WBU7</accession>
<keyword evidence="1" id="KW-0472">Membrane</keyword>
<feature type="transmembrane region" description="Helical" evidence="1">
    <location>
        <begin position="183"/>
        <end position="203"/>
    </location>
</feature>
<dbReference type="OrthoDB" id="324900at2"/>
<keyword evidence="3" id="KW-0645">Protease</keyword>
<feature type="transmembrane region" description="Helical" evidence="1">
    <location>
        <begin position="273"/>
        <end position="291"/>
    </location>
</feature>
<keyword evidence="4" id="KW-1185">Reference proteome</keyword>
<gene>
    <name evidence="3" type="ORF">CLPU_5c02390</name>
</gene>
<keyword evidence="1" id="KW-1133">Transmembrane helix</keyword>
<dbReference type="STRING" id="1503.CLPU_5c02390"/>
<feature type="transmembrane region" description="Helical" evidence="1">
    <location>
        <begin position="209"/>
        <end position="227"/>
    </location>
</feature>
<protein>
    <submittedName>
        <fullName evidence="3">CAAX protease self-immunity</fullName>
    </submittedName>
</protein>
<dbReference type="RefSeq" id="WP_050355011.1">
    <property type="nucleotide sequence ID" value="NZ_LGSS01000005.1"/>
</dbReference>
<dbReference type="PANTHER" id="PTHR39430">
    <property type="entry name" value="MEMBRANE-ASSOCIATED PROTEASE-RELATED"/>
    <property type="match status" value="1"/>
</dbReference>
<evidence type="ECO:0000313" key="3">
    <source>
        <dbReference type="EMBL" id="KNF08932.1"/>
    </source>
</evidence>
<dbReference type="GO" id="GO:0080120">
    <property type="term" value="P:CAAX-box protein maturation"/>
    <property type="evidence" value="ECO:0007669"/>
    <property type="project" value="UniProtKB-ARBA"/>
</dbReference>
<evidence type="ECO:0000259" key="2">
    <source>
        <dbReference type="Pfam" id="PF02517"/>
    </source>
</evidence>
<feature type="transmembrane region" description="Helical" evidence="1">
    <location>
        <begin position="110"/>
        <end position="130"/>
    </location>
</feature>
<organism evidence="3 4">
    <name type="scientific">Gottschalkia purinilytica</name>
    <name type="common">Clostridium purinilyticum</name>
    <dbReference type="NCBI Taxonomy" id="1503"/>
    <lineage>
        <taxon>Bacteria</taxon>
        <taxon>Bacillati</taxon>
        <taxon>Bacillota</taxon>
        <taxon>Tissierellia</taxon>
        <taxon>Tissierellales</taxon>
        <taxon>Gottschalkiaceae</taxon>
        <taxon>Gottschalkia</taxon>
    </lineage>
</organism>
<proteinExistence type="predicted"/>
<sequence length="301" mass="33788">MAKDINNFKNRLIKLIETGERTTKPLLAIMIYIGLYAISGLTQVLGGFLAIYTTRINHIKFGTISSAIGSMIASVVGFGLPIVILFIWIKKYENRSLITIGFEKKQALFKFIRGFIIGTIIIASAIFLSIKFNMVEVAKGHKYINISNLLLVLPMYFVSYLFQGSAEEIQFRGFLMPILGKNYGIIIGVVLQAFLFIASHIFIEGATKIYFVFLLISTIVFALYALWDESLWGVCAMHGVYNLGFFTIGLDYMGLRDIGIEPKYRIANNLDAFAIPALTVLGIFLIISIIIRNKKHVNIEK</sequence>
<keyword evidence="3" id="KW-0378">Hydrolase</keyword>
<feature type="transmembrane region" description="Helical" evidence="1">
    <location>
        <begin position="142"/>
        <end position="162"/>
    </location>
</feature>
<dbReference type="GO" id="GO:0006508">
    <property type="term" value="P:proteolysis"/>
    <property type="evidence" value="ECO:0007669"/>
    <property type="project" value="UniProtKB-KW"/>
</dbReference>
<evidence type="ECO:0000256" key="1">
    <source>
        <dbReference type="SAM" id="Phobius"/>
    </source>
</evidence>
<evidence type="ECO:0000313" key="4">
    <source>
        <dbReference type="Proteomes" id="UP000037267"/>
    </source>
</evidence>
<name>A0A0L0WBU7_GOTPU</name>
<dbReference type="Pfam" id="PF02517">
    <property type="entry name" value="Rce1-like"/>
    <property type="match status" value="1"/>
</dbReference>
<dbReference type="AlphaFoldDB" id="A0A0L0WBU7"/>
<dbReference type="InterPro" id="IPR003675">
    <property type="entry name" value="Rce1/LyrA-like_dom"/>
</dbReference>
<keyword evidence="1" id="KW-0812">Transmembrane</keyword>
<feature type="transmembrane region" description="Helical" evidence="1">
    <location>
        <begin position="64"/>
        <end position="89"/>
    </location>
</feature>
<feature type="transmembrane region" description="Helical" evidence="1">
    <location>
        <begin position="234"/>
        <end position="253"/>
    </location>
</feature>
<comment type="caution">
    <text evidence="3">The sequence shown here is derived from an EMBL/GenBank/DDBJ whole genome shotgun (WGS) entry which is preliminary data.</text>
</comment>
<dbReference type="Proteomes" id="UP000037267">
    <property type="component" value="Unassembled WGS sequence"/>
</dbReference>
<dbReference type="EMBL" id="LGSS01000005">
    <property type="protein sequence ID" value="KNF08932.1"/>
    <property type="molecule type" value="Genomic_DNA"/>
</dbReference>
<feature type="domain" description="CAAX prenyl protease 2/Lysostaphin resistance protein A-like" evidence="2">
    <location>
        <begin position="152"/>
        <end position="243"/>
    </location>
</feature>
<dbReference type="PANTHER" id="PTHR39430:SF1">
    <property type="entry name" value="PROTEASE"/>
    <property type="match status" value="1"/>
</dbReference>
<dbReference type="GO" id="GO:0004175">
    <property type="term" value="F:endopeptidase activity"/>
    <property type="evidence" value="ECO:0007669"/>
    <property type="project" value="UniProtKB-ARBA"/>
</dbReference>